<dbReference type="GO" id="GO:0008168">
    <property type="term" value="F:methyltransferase activity"/>
    <property type="evidence" value="ECO:0007669"/>
    <property type="project" value="UniProtKB-KW"/>
</dbReference>
<organism evidence="1 2">
    <name type="scientific">Blautia ammoniilytica</name>
    <dbReference type="NCBI Taxonomy" id="2981782"/>
    <lineage>
        <taxon>Bacteria</taxon>
        <taxon>Bacillati</taxon>
        <taxon>Bacillota</taxon>
        <taxon>Clostridia</taxon>
        <taxon>Lachnospirales</taxon>
        <taxon>Lachnospiraceae</taxon>
        <taxon>Blautia</taxon>
    </lineage>
</organism>
<protein>
    <submittedName>
        <fullName evidence="1">Flagellin lysine-N-methylase</fullName>
        <ecNumber evidence="1">2.1.1.-</ecNumber>
    </submittedName>
</protein>
<keyword evidence="1" id="KW-0282">Flagellum</keyword>
<evidence type="ECO:0000313" key="1">
    <source>
        <dbReference type="EMBL" id="MCU6764006.1"/>
    </source>
</evidence>
<keyword evidence="1" id="KW-0808">Transferase</keyword>
<proteinExistence type="predicted"/>
<dbReference type="RefSeq" id="WP_158420235.1">
    <property type="nucleotide sequence ID" value="NZ_JAOQJL010000002.1"/>
</dbReference>
<dbReference type="NCBIfam" id="NF038110">
    <property type="entry name" value="Lys_methyl_FliB"/>
    <property type="match status" value="1"/>
</dbReference>
<dbReference type="Proteomes" id="UP001652409">
    <property type="component" value="Unassembled WGS sequence"/>
</dbReference>
<dbReference type="EC" id="2.1.1.-" evidence="1"/>
<sequence length="382" mass="45160">MQITAPDFYKKFSCIAGECPATCCAGWQIVIDKKSLKRYSHHKGPFANRLKNDINWNEQVFRQYHHRCAFLNEENLCDIYAEAGPHMLCDTCRKYPRHIEEFEGLRELSLSLSCPEAARLLLSRQEPIAFITKEKPSSEETYDSFDYLLFTELMDTREQMLSILQDRSISLNARLLKLLAMGHDFQLCLDRNELYRWEGIRRKHIQTGTDPDFLEKVKQWSDDSKSTPELIRDFWNILIPEMEVLSPSWHSFLKENLIFHTKYNDQEILQLYKDFKKTMPKWQIQAEQLVLYWLYTYFCGAVYDDQIFAKVKLALVCTLMIQDLSVGMYQKSRQPLALKDQIRICYLFSRELEHSDPNLNKMEELLDQHPAFSFGKLLKILC</sequence>
<keyword evidence="1" id="KW-0969">Cilium</keyword>
<gene>
    <name evidence="1" type="primary">fliB</name>
    <name evidence="1" type="ORF">OCV61_01110</name>
</gene>
<reference evidence="1 2" key="1">
    <citation type="journal article" date="2021" name="ISME Commun">
        <title>Automated analysis of genomic sequences facilitates high-throughput and comprehensive description of bacteria.</title>
        <authorList>
            <person name="Hitch T.C.A."/>
        </authorList>
    </citation>
    <scope>NUCLEOTIDE SEQUENCE [LARGE SCALE GENOMIC DNA]</scope>
    <source>
        <strain evidence="1 2">Sanger_23</strain>
    </source>
</reference>
<evidence type="ECO:0000313" key="2">
    <source>
        <dbReference type="Proteomes" id="UP001652409"/>
    </source>
</evidence>
<name>A0ABT2TQB4_9FIRM</name>
<dbReference type="EMBL" id="JAOQJL010000002">
    <property type="protein sequence ID" value="MCU6764006.1"/>
    <property type="molecule type" value="Genomic_DNA"/>
</dbReference>
<keyword evidence="1" id="KW-0966">Cell projection</keyword>
<dbReference type="GO" id="GO:0032259">
    <property type="term" value="P:methylation"/>
    <property type="evidence" value="ECO:0007669"/>
    <property type="project" value="UniProtKB-KW"/>
</dbReference>
<keyword evidence="2" id="KW-1185">Reference proteome</keyword>
<keyword evidence="1" id="KW-0489">Methyltransferase</keyword>
<comment type="caution">
    <text evidence="1">The sequence shown here is derived from an EMBL/GenBank/DDBJ whole genome shotgun (WGS) entry which is preliminary data.</text>
</comment>
<accession>A0ABT2TQB4</accession>